<dbReference type="SMART" id="SM00360">
    <property type="entry name" value="RRM"/>
    <property type="match status" value="1"/>
</dbReference>
<dbReference type="InterPro" id="IPR018222">
    <property type="entry name" value="Nuclear_transport_factor_2_euk"/>
</dbReference>
<evidence type="ECO:0000256" key="2">
    <source>
        <dbReference type="PROSITE-ProRule" id="PRU00176"/>
    </source>
</evidence>
<dbReference type="Proteomes" id="UP001302676">
    <property type="component" value="Unassembled WGS sequence"/>
</dbReference>
<feature type="region of interest" description="Disordered" evidence="3">
    <location>
        <begin position="473"/>
        <end position="532"/>
    </location>
</feature>
<dbReference type="GO" id="GO:0034517">
    <property type="term" value="P:ribophagy"/>
    <property type="evidence" value="ECO:0007669"/>
    <property type="project" value="TreeGrafter"/>
</dbReference>
<sequence>MATNGNLNHDQHVAAPAQTTEVSASAEATNSPLPKDEVGWYFVEQYYTTMSRSPDRLHLYYGKKAQFVCGREAEVVNVSFGRQSIQERIKGMNFQDCKVRISNVDTQGSEENILITVIGEMANQDGEPKKFVQTFVLAQQPSGYFVLNDMLRFLNEDVEEDVEAGTAEESSAPVEMPAAPEPESKAEVVAAEKAAEEAAEKAAGEPEAALDTQAVDEKLEATEETPAVQEPAAAKPAVEVHEAAPEEPKATTDAEKAAEEIAEEEAKKPEEPKDPAPTPAAAPVPVRAAAAAPAPAQPEKPKGPPKPMSWASRVAAAATVGAPKPAVPAVKAATPPAPAQTRAPVPAAPQQAAPAAQPQESATAPAAPKDQGSEWQTAETKRQSRAQPPAAVPSEKEGTMAYIKYVTDKVKEEDLKTTLSAFGDLAYFDVNRLKNCAFVEFKSLSGYTAAIAASPLTVNGESVVVEQRRPKANAYGGANYNTPRGGPGRGGRGGYEPSRSGSQGGGRGGFTGQSRGRGGGPRGRGASQIGAA</sequence>
<dbReference type="GO" id="GO:1990861">
    <property type="term" value="C:Ubp3-Bre5 deubiquitination complex"/>
    <property type="evidence" value="ECO:0007669"/>
    <property type="project" value="TreeGrafter"/>
</dbReference>
<feature type="compositionally biased region" description="Basic and acidic residues" evidence="3">
    <location>
        <begin position="238"/>
        <end position="274"/>
    </location>
</feature>
<dbReference type="Pfam" id="PF02136">
    <property type="entry name" value="NTF2"/>
    <property type="match status" value="1"/>
</dbReference>
<feature type="compositionally biased region" description="Basic and acidic residues" evidence="3">
    <location>
        <begin position="193"/>
        <end position="204"/>
    </location>
</feature>
<keyword evidence="1 2" id="KW-0694">RNA-binding</keyword>
<dbReference type="AlphaFoldDB" id="A0AAN6V9Z0"/>
<feature type="domain" description="RRM" evidence="4">
    <location>
        <begin position="399"/>
        <end position="470"/>
    </location>
</feature>
<feature type="compositionally biased region" description="Low complexity" evidence="3">
    <location>
        <begin position="167"/>
        <end position="178"/>
    </location>
</feature>
<dbReference type="RefSeq" id="XP_062639652.1">
    <property type="nucleotide sequence ID" value="XM_062785684.1"/>
</dbReference>
<dbReference type="PANTHER" id="PTHR10693:SF20">
    <property type="entry name" value="AT27578P"/>
    <property type="match status" value="1"/>
</dbReference>
<feature type="region of interest" description="Disordered" evidence="3">
    <location>
        <begin position="1"/>
        <end position="30"/>
    </location>
</feature>
<dbReference type="InterPro" id="IPR035979">
    <property type="entry name" value="RBD_domain_sf"/>
</dbReference>
<protein>
    <submittedName>
        <fullName evidence="6">Ntf2 and rrm domain-containing protein</fullName>
    </submittedName>
</protein>
<dbReference type="PROSITE" id="PS50102">
    <property type="entry name" value="RRM"/>
    <property type="match status" value="1"/>
</dbReference>
<feature type="domain" description="NTF2" evidence="5">
    <location>
        <begin position="38"/>
        <end position="153"/>
    </location>
</feature>
<dbReference type="InterPro" id="IPR002075">
    <property type="entry name" value="NTF2_dom"/>
</dbReference>
<dbReference type="InterPro" id="IPR039539">
    <property type="entry name" value="Ras_GTPase_bind_prot"/>
</dbReference>
<dbReference type="Pfam" id="PF00076">
    <property type="entry name" value="RRM_1"/>
    <property type="match status" value="1"/>
</dbReference>
<dbReference type="GeneID" id="87822297"/>
<dbReference type="PROSITE" id="PS50177">
    <property type="entry name" value="NTF2_DOMAIN"/>
    <property type="match status" value="1"/>
</dbReference>
<reference evidence="6" key="1">
    <citation type="journal article" date="2023" name="Mol. Phylogenet. Evol.">
        <title>Genome-scale phylogeny and comparative genomics of the fungal order Sordariales.</title>
        <authorList>
            <person name="Hensen N."/>
            <person name="Bonometti L."/>
            <person name="Westerberg I."/>
            <person name="Brannstrom I.O."/>
            <person name="Guillou S."/>
            <person name="Cros-Aarteil S."/>
            <person name="Calhoun S."/>
            <person name="Haridas S."/>
            <person name="Kuo A."/>
            <person name="Mondo S."/>
            <person name="Pangilinan J."/>
            <person name="Riley R."/>
            <person name="LaButti K."/>
            <person name="Andreopoulos B."/>
            <person name="Lipzen A."/>
            <person name="Chen C."/>
            <person name="Yan M."/>
            <person name="Daum C."/>
            <person name="Ng V."/>
            <person name="Clum A."/>
            <person name="Steindorff A."/>
            <person name="Ohm R.A."/>
            <person name="Martin F."/>
            <person name="Silar P."/>
            <person name="Natvig D.O."/>
            <person name="Lalanne C."/>
            <person name="Gautier V."/>
            <person name="Ament-Velasquez S.L."/>
            <person name="Kruys A."/>
            <person name="Hutchinson M.I."/>
            <person name="Powell A.J."/>
            <person name="Barry K."/>
            <person name="Miller A.N."/>
            <person name="Grigoriev I.V."/>
            <person name="Debuchy R."/>
            <person name="Gladieux P."/>
            <person name="Hiltunen Thoren M."/>
            <person name="Johannesson H."/>
        </authorList>
    </citation>
    <scope>NUCLEOTIDE SEQUENCE</scope>
    <source>
        <strain evidence="6">CBS 141.50</strain>
    </source>
</reference>
<dbReference type="Gene3D" id="3.30.70.330">
    <property type="match status" value="1"/>
</dbReference>
<dbReference type="InterPro" id="IPR012677">
    <property type="entry name" value="Nucleotide-bd_a/b_plait_sf"/>
</dbReference>
<evidence type="ECO:0000256" key="1">
    <source>
        <dbReference type="ARBA" id="ARBA00022884"/>
    </source>
</evidence>
<dbReference type="GO" id="GO:0016579">
    <property type="term" value="P:protein deubiquitination"/>
    <property type="evidence" value="ECO:0007669"/>
    <property type="project" value="TreeGrafter"/>
</dbReference>
<name>A0AAN6V9Z0_9PEZI</name>
<feature type="region of interest" description="Disordered" evidence="3">
    <location>
        <begin position="161"/>
        <end position="398"/>
    </location>
</feature>
<dbReference type="SUPFAM" id="SSF54427">
    <property type="entry name" value="NTF2-like"/>
    <property type="match status" value="1"/>
</dbReference>
<dbReference type="FunFam" id="3.10.450.50:FF:000003">
    <property type="entry name" value="Nuclear transport factor 2 family protein"/>
    <property type="match status" value="1"/>
</dbReference>
<feature type="compositionally biased region" description="Low complexity" evidence="3">
    <location>
        <begin position="226"/>
        <end position="237"/>
    </location>
</feature>
<feature type="compositionally biased region" description="Gly residues" evidence="3">
    <location>
        <begin position="502"/>
        <end position="523"/>
    </location>
</feature>
<dbReference type="InterPro" id="IPR032710">
    <property type="entry name" value="NTF2-like_dom_sf"/>
</dbReference>
<reference evidence="6" key="2">
    <citation type="submission" date="2023-05" db="EMBL/GenBank/DDBJ databases">
        <authorList>
            <consortium name="Lawrence Berkeley National Laboratory"/>
            <person name="Steindorff A."/>
            <person name="Hensen N."/>
            <person name="Bonometti L."/>
            <person name="Westerberg I."/>
            <person name="Brannstrom I.O."/>
            <person name="Guillou S."/>
            <person name="Cros-Aarteil S."/>
            <person name="Calhoun S."/>
            <person name="Haridas S."/>
            <person name="Kuo A."/>
            <person name="Mondo S."/>
            <person name="Pangilinan J."/>
            <person name="Riley R."/>
            <person name="Labutti K."/>
            <person name="Andreopoulos B."/>
            <person name="Lipzen A."/>
            <person name="Chen C."/>
            <person name="Yanf M."/>
            <person name="Daum C."/>
            <person name="Ng V."/>
            <person name="Clum A."/>
            <person name="Ohm R."/>
            <person name="Martin F."/>
            <person name="Silar P."/>
            <person name="Natvig D."/>
            <person name="Lalanne C."/>
            <person name="Gautier V."/>
            <person name="Ament-Velasquez S.L."/>
            <person name="Kruys A."/>
            <person name="Hutchinson M.I."/>
            <person name="Powell A.J."/>
            <person name="Barry K."/>
            <person name="Miller A.N."/>
            <person name="Grigoriev I.V."/>
            <person name="Debuchy R."/>
            <person name="Gladieux P."/>
            <person name="Thoren M.H."/>
            <person name="Johannesson H."/>
        </authorList>
    </citation>
    <scope>NUCLEOTIDE SEQUENCE</scope>
    <source>
        <strain evidence="6">CBS 141.50</strain>
    </source>
</reference>
<evidence type="ECO:0000256" key="3">
    <source>
        <dbReference type="SAM" id="MobiDB-lite"/>
    </source>
</evidence>
<proteinExistence type="predicted"/>
<comment type="caution">
    <text evidence="6">The sequence shown here is derived from an EMBL/GenBank/DDBJ whole genome shotgun (WGS) entry which is preliminary data.</text>
</comment>
<organism evidence="6 7">
    <name type="scientific">Dichotomopilus funicola</name>
    <dbReference type="NCBI Taxonomy" id="1934379"/>
    <lineage>
        <taxon>Eukaryota</taxon>
        <taxon>Fungi</taxon>
        <taxon>Dikarya</taxon>
        <taxon>Ascomycota</taxon>
        <taxon>Pezizomycotina</taxon>
        <taxon>Sordariomycetes</taxon>
        <taxon>Sordariomycetidae</taxon>
        <taxon>Sordariales</taxon>
        <taxon>Chaetomiaceae</taxon>
        <taxon>Dichotomopilus</taxon>
    </lineage>
</organism>
<feature type="compositionally biased region" description="Polar residues" evidence="3">
    <location>
        <begin position="17"/>
        <end position="30"/>
    </location>
</feature>
<feature type="compositionally biased region" description="Low complexity" evidence="3">
    <location>
        <begin position="283"/>
        <end position="294"/>
    </location>
</feature>
<dbReference type="GO" id="GO:1990904">
    <property type="term" value="C:ribonucleoprotein complex"/>
    <property type="evidence" value="ECO:0007669"/>
    <property type="project" value="TreeGrafter"/>
</dbReference>
<gene>
    <name evidence="6" type="ORF">C8A04DRAFT_9919</name>
</gene>
<dbReference type="GO" id="GO:0005829">
    <property type="term" value="C:cytosol"/>
    <property type="evidence" value="ECO:0007669"/>
    <property type="project" value="TreeGrafter"/>
</dbReference>
<dbReference type="Gene3D" id="3.10.450.50">
    <property type="match status" value="1"/>
</dbReference>
<dbReference type="SUPFAM" id="SSF54928">
    <property type="entry name" value="RNA-binding domain, RBD"/>
    <property type="match status" value="1"/>
</dbReference>
<feature type="compositionally biased region" description="Gly residues" evidence="3">
    <location>
        <begin position="485"/>
        <end position="494"/>
    </location>
</feature>
<dbReference type="PANTHER" id="PTHR10693">
    <property type="entry name" value="RAS GTPASE-ACTIVATING PROTEIN-BINDING PROTEIN"/>
    <property type="match status" value="1"/>
</dbReference>
<evidence type="ECO:0000313" key="7">
    <source>
        <dbReference type="Proteomes" id="UP001302676"/>
    </source>
</evidence>
<evidence type="ECO:0000259" key="4">
    <source>
        <dbReference type="PROSITE" id="PS50102"/>
    </source>
</evidence>
<dbReference type="GO" id="GO:0003729">
    <property type="term" value="F:mRNA binding"/>
    <property type="evidence" value="ECO:0007669"/>
    <property type="project" value="TreeGrafter"/>
</dbReference>
<evidence type="ECO:0000259" key="5">
    <source>
        <dbReference type="PROSITE" id="PS50177"/>
    </source>
</evidence>
<dbReference type="EMBL" id="MU853562">
    <property type="protein sequence ID" value="KAK4146281.1"/>
    <property type="molecule type" value="Genomic_DNA"/>
</dbReference>
<accession>A0AAN6V9Z0</accession>
<dbReference type="CDD" id="cd00780">
    <property type="entry name" value="NTF2"/>
    <property type="match status" value="1"/>
</dbReference>
<evidence type="ECO:0000313" key="6">
    <source>
        <dbReference type="EMBL" id="KAK4146281.1"/>
    </source>
</evidence>
<dbReference type="InterPro" id="IPR000504">
    <property type="entry name" value="RRM_dom"/>
</dbReference>
<keyword evidence="7" id="KW-1185">Reference proteome</keyword>
<feature type="compositionally biased region" description="Low complexity" evidence="3">
    <location>
        <begin position="311"/>
        <end position="368"/>
    </location>
</feature>